<evidence type="ECO:0000256" key="1">
    <source>
        <dbReference type="SAM" id="Phobius"/>
    </source>
</evidence>
<keyword evidence="1" id="KW-1133">Transmembrane helix</keyword>
<reference evidence="2 3" key="1">
    <citation type="submission" date="2019-08" db="EMBL/GenBank/DDBJ databases">
        <authorList>
            <person name="Alioto T."/>
            <person name="Alioto T."/>
            <person name="Gomez Garrido J."/>
        </authorList>
    </citation>
    <scope>NUCLEOTIDE SEQUENCE [LARGE SCALE GENOMIC DNA]</scope>
</reference>
<keyword evidence="1" id="KW-0812">Transmembrane</keyword>
<dbReference type="EMBL" id="CABPRJ010000988">
    <property type="protein sequence ID" value="VVC34240.1"/>
    <property type="molecule type" value="Genomic_DNA"/>
</dbReference>
<evidence type="ECO:0000313" key="3">
    <source>
        <dbReference type="Proteomes" id="UP000325440"/>
    </source>
</evidence>
<feature type="transmembrane region" description="Helical" evidence="1">
    <location>
        <begin position="147"/>
        <end position="164"/>
    </location>
</feature>
<keyword evidence="1" id="KW-0472">Membrane</keyword>
<evidence type="ECO:0000313" key="2">
    <source>
        <dbReference type="EMBL" id="VVC34240.1"/>
    </source>
</evidence>
<organism evidence="2 3">
    <name type="scientific">Cinara cedri</name>
    <dbReference type="NCBI Taxonomy" id="506608"/>
    <lineage>
        <taxon>Eukaryota</taxon>
        <taxon>Metazoa</taxon>
        <taxon>Ecdysozoa</taxon>
        <taxon>Arthropoda</taxon>
        <taxon>Hexapoda</taxon>
        <taxon>Insecta</taxon>
        <taxon>Pterygota</taxon>
        <taxon>Neoptera</taxon>
        <taxon>Paraneoptera</taxon>
        <taxon>Hemiptera</taxon>
        <taxon>Sternorrhyncha</taxon>
        <taxon>Aphidomorpha</taxon>
        <taxon>Aphidoidea</taxon>
        <taxon>Aphididae</taxon>
        <taxon>Lachninae</taxon>
        <taxon>Cinara</taxon>
    </lineage>
</organism>
<keyword evidence="3" id="KW-1185">Reference proteome</keyword>
<sequence length="168" mass="19244">MSSSIDSVDKNILETIHIDELRTELHFRMIPNTGSKEELVDLLLNNNKQLIADGVQGDLIAARARRDIATRTMDEFQNKIKNMQFSETIFNTTSPSVPAAMQFIPGEMDSQRTQQQAKPEILLVPEQKRHDIPIDLHIKVKSSATEVMVRFFLIVFFVIIFGIYKLTR</sequence>
<name>A0A5E4MS80_9HEMI</name>
<gene>
    <name evidence="2" type="ORF">CINCED_3A024735</name>
</gene>
<accession>A0A5E4MS80</accession>
<dbReference type="AlphaFoldDB" id="A0A5E4MS80"/>
<proteinExistence type="predicted"/>
<dbReference type="Proteomes" id="UP000325440">
    <property type="component" value="Unassembled WGS sequence"/>
</dbReference>
<protein>
    <submittedName>
        <fullName evidence="2">SAP domain</fullName>
    </submittedName>
</protein>